<keyword evidence="3" id="KW-1185">Reference proteome</keyword>
<sequence length="111" mass="12830">MYCYSCKKYKPLDNFSKSQRAKANPSTNGNESRGKMASCQLCTPPTNSELTCSLCEKTKSLKEFAKNQRKFHDLARCLDCMYELHTEGEVQRAMDLQYKEVAEMAEYVEEF</sequence>
<dbReference type="EMBL" id="JASJQH010002643">
    <property type="protein sequence ID" value="KAK9760038.1"/>
    <property type="molecule type" value="Genomic_DNA"/>
</dbReference>
<dbReference type="Gene3D" id="3.30.60.210">
    <property type="entry name" value="Stc1 domain"/>
    <property type="match status" value="1"/>
</dbReference>
<gene>
    <name evidence="2" type="ORF">K7432_016350</name>
</gene>
<dbReference type="InterPro" id="IPR024630">
    <property type="entry name" value="Stc1"/>
</dbReference>
<dbReference type="Pfam" id="PF12898">
    <property type="entry name" value="Stc1"/>
    <property type="match status" value="1"/>
</dbReference>
<evidence type="ECO:0000259" key="1">
    <source>
        <dbReference type="Pfam" id="PF12898"/>
    </source>
</evidence>
<dbReference type="InterPro" id="IPR043069">
    <property type="entry name" value="Stc1_sf"/>
</dbReference>
<organism evidence="2 3">
    <name type="scientific">Basidiobolus ranarum</name>
    <dbReference type="NCBI Taxonomy" id="34480"/>
    <lineage>
        <taxon>Eukaryota</taxon>
        <taxon>Fungi</taxon>
        <taxon>Fungi incertae sedis</taxon>
        <taxon>Zoopagomycota</taxon>
        <taxon>Entomophthoromycotina</taxon>
        <taxon>Basidiobolomycetes</taxon>
        <taxon>Basidiobolales</taxon>
        <taxon>Basidiobolaceae</taxon>
        <taxon>Basidiobolus</taxon>
    </lineage>
</organism>
<evidence type="ECO:0000313" key="2">
    <source>
        <dbReference type="EMBL" id="KAK9760038.1"/>
    </source>
</evidence>
<comment type="caution">
    <text evidence="2">The sequence shown here is derived from an EMBL/GenBank/DDBJ whole genome shotgun (WGS) entry which is preliminary data.</text>
</comment>
<accession>A0ABR2WEW1</accession>
<dbReference type="Proteomes" id="UP001479436">
    <property type="component" value="Unassembled WGS sequence"/>
</dbReference>
<evidence type="ECO:0000313" key="3">
    <source>
        <dbReference type="Proteomes" id="UP001479436"/>
    </source>
</evidence>
<name>A0ABR2WEW1_9FUNG</name>
<proteinExistence type="predicted"/>
<feature type="domain" description="Stc1" evidence="1">
    <location>
        <begin position="3"/>
        <end position="81"/>
    </location>
</feature>
<protein>
    <recommendedName>
        <fullName evidence="1">Stc1 domain-containing protein</fullName>
    </recommendedName>
</protein>
<reference evidence="2 3" key="1">
    <citation type="submission" date="2023-04" db="EMBL/GenBank/DDBJ databases">
        <title>Genome of Basidiobolus ranarum AG-B5.</title>
        <authorList>
            <person name="Stajich J.E."/>
            <person name="Carter-House D."/>
            <person name="Gryganskyi A."/>
        </authorList>
    </citation>
    <scope>NUCLEOTIDE SEQUENCE [LARGE SCALE GENOMIC DNA]</scope>
    <source>
        <strain evidence="2 3">AG-B5</strain>
    </source>
</reference>